<dbReference type="HOGENOM" id="CLU_033663_1_0_1"/>
<evidence type="ECO:0000313" key="2">
    <source>
        <dbReference type="EMBL" id="SUZ08803.1"/>
    </source>
</evidence>
<name>A0A061HQ82_BLUGR</name>
<dbReference type="InterPro" id="IPR036188">
    <property type="entry name" value="FAD/NAD-bd_sf"/>
</dbReference>
<dbReference type="PANTHER" id="PTHR38688:SF1">
    <property type="entry name" value="FAD_NAD(P)-BINDING DOMAIN-CONTAINING PROTEIN"/>
    <property type="match status" value="1"/>
</dbReference>
<reference evidence="3" key="1">
    <citation type="journal article" date="2013" name="Nat. Genet.">
        <title>The wheat powdery mildew genome shows the unique evolution of an obligate biotroph.</title>
        <authorList>
            <person name="Wicker T."/>
            <person name="Oberhaensli S."/>
            <person name="Parlange F."/>
            <person name="Buchmann J.P."/>
            <person name="Shatalina M."/>
            <person name="Roffler S."/>
            <person name="Ben-David R."/>
            <person name="Dolezel J."/>
            <person name="Simkova H."/>
            <person name="Schulze-Lefert P."/>
            <person name="Spanu P.D."/>
            <person name="Bruggmann R."/>
            <person name="Amselem J."/>
            <person name="Quesneville H."/>
            <person name="Ver Loren van Themaat E."/>
            <person name="Paape T."/>
            <person name="Shimizu K.K."/>
            <person name="Keller B."/>
        </authorList>
    </citation>
    <scope>NUCLEOTIDE SEQUENCE [LARGE SCALE GENOMIC DNA]</scope>
    <source>
        <strain evidence="3">96224</strain>
    </source>
</reference>
<dbReference type="InterPro" id="IPR053275">
    <property type="entry name" value="Agnestin_monoxygenase"/>
</dbReference>
<accession>A0A061HQ82</accession>
<dbReference type="OrthoDB" id="432536at2759"/>
<dbReference type="Proteomes" id="UP000053110">
    <property type="component" value="Unassembled WGS sequence"/>
</dbReference>
<dbReference type="EMBL" id="KE375001">
    <property type="protein sequence ID" value="EPQ66246.1"/>
    <property type="molecule type" value="Genomic_DNA"/>
</dbReference>
<proteinExistence type="predicted"/>
<feature type="non-terminal residue" evidence="2">
    <location>
        <position position="395"/>
    </location>
</feature>
<evidence type="ECO:0000313" key="3">
    <source>
        <dbReference type="Proteomes" id="UP000053110"/>
    </source>
</evidence>
<gene>
    <name evidence="1" type="ORF">BGT96224_A20098</name>
    <name evidence="2" type="ORF">BGT96224V2_LOCUS1997</name>
</gene>
<dbReference type="AlphaFoldDB" id="A0A061HQ82"/>
<protein>
    <submittedName>
        <fullName evidence="2">BgtA-20098</fullName>
    </submittedName>
</protein>
<organism evidence="2">
    <name type="scientific">Blumeria graminis f. sp. tritici 96224</name>
    <dbReference type="NCBI Taxonomy" id="1268274"/>
    <lineage>
        <taxon>Eukaryota</taxon>
        <taxon>Fungi</taxon>
        <taxon>Dikarya</taxon>
        <taxon>Ascomycota</taxon>
        <taxon>Pezizomycotina</taxon>
        <taxon>Leotiomycetes</taxon>
        <taxon>Erysiphales</taxon>
        <taxon>Erysiphaceae</taxon>
        <taxon>Blumeria</taxon>
    </lineage>
</organism>
<dbReference type="Gene3D" id="3.50.50.60">
    <property type="entry name" value="FAD/NAD(P)-binding domain"/>
    <property type="match status" value="1"/>
</dbReference>
<sequence length="395" mass="44110">MALPLKSMNQMYEAVVVGAGPAGIAVVGNFLEQKKSPILWVDNEFKAGRLNKHYREVPSNTKVKLFVEFADALLPFREIARDTSSPNAYTKLRSLPQTSTCQIADAADLCQFLTNGLENFNGIEKLRGSVTSASWSSSDKWSIKVDSPSSGISEILGIRAKILVLCTGSKPITEPLPFSNLQTISLDTALKPSLLPTVFSSDEKTTVAVIGASHSAILVLRNLYHLARSTHPHLRIKWFTRHPLRYAEERDGWILNDNTGLKGEVASWARENLEESQLVKSDVGKYLQKIATSRASEKDDYHKHLPSCTHTVQAIGFQRNEVPTLERNGRRLDFTFNQNTQIFEDEDSQKISGLYGAGIAWPERVTDPEGNVSFNVGMWKFMKFLKKAVPKWSEN</sequence>
<dbReference type="SUPFAM" id="SSF51905">
    <property type="entry name" value="FAD/NAD(P)-binding domain"/>
    <property type="match status" value="1"/>
</dbReference>
<reference evidence="2" key="3">
    <citation type="submission" date="2018-07" db="EMBL/GenBank/DDBJ databases">
        <authorList>
            <person name="Quirk P.G."/>
            <person name="Krulwich T.A."/>
        </authorList>
    </citation>
    <scope>NUCLEOTIDE SEQUENCE</scope>
    <source>
        <strain evidence="2">96224</strain>
    </source>
</reference>
<dbReference type="EMBL" id="UIGY01000029">
    <property type="protein sequence ID" value="SUZ08803.1"/>
    <property type="molecule type" value="Genomic_DNA"/>
</dbReference>
<reference evidence="1" key="2">
    <citation type="submission" date="2013-01" db="EMBL/GenBank/DDBJ databases">
        <title>The wheat powdery mildew genome reveals unique evolution of an obligate biotroph.</title>
        <authorList>
            <person name="Oberhaensli S."/>
            <person name="Wicker T."/>
            <person name="Keller B."/>
        </authorList>
    </citation>
    <scope>NUCLEOTIDE SEQUENCE</scope>
    <source>
        <strain evidence="1">96224</strain>
    </source>
</reference>
<dbReference type="PANTHER" id="PTHR38688">
    <property type="entry name" value="PYR_REDOX_2 DOMAIN-CONTAINING PROTEIN"/>
    <property type="match status" value="1"/>
</dbReference>
<evidence type="ECO:0000313" key="1">
    <source>
        <dbReference type="EMBL" id="EPQ66246.1"/>
    </source>
</evidence>